<proteinExistence type="predicted"/>
<keyword evidence="2" id="KW-0812">Transmembrane</keyword>
<feature type="region of interest" description="Disordered" evidence="1">
    <location>
        <begin position="21"/>
        <end position="42"/>
    </location>
</feature>
<keyword evidence="2" id="KW-1133">Transmembrane helix</keyword>
<dbReference type="Proteomes" id="UP000002630">
    <property type="component" value="Linkage Group LG19"/>
</dbReference>
<keyword evidence="4" id="KW-1185">Reference proteome</keyword>
<feature type="transmembrane region" description="Helical" evidence="2">
    <location>
        <begin position="99"/>
        <end position="119"/>
    </location>
</feature>
<dbReference type="InParanoid" id="D8LMZ5"/>
<accession>D8LMZ5</accession>
<organism evidence="3 4">
    <name type="scientific">Ectocarpus siliculosus</name>
    <name type="common">Brown alga</name>
    <name type="synonym">Conferva siliculosa</name>
    <dbReference type="NCBI Taxonomy" id="2880"/>
    <lineage>
        <taxon>Eukaryota</taxon>
        <taxon>Sar</taxon>
        <taxon>Stramenopiles</taxon>
        <taxon>Ochrophyta</taxon>
        <taxon>PX clade</taxon>
        <taxon>Phaeophyceae</taxon>
        <taxon>Ectocarpales</taxon>
        <taxon>Ectocarpaceae</taxon>
        <taxon>Ectocarpus</taxon>
    </lineage>
</organism>
<reference evidence="3 4" key="1">
    <citation type="journal article" date="2010" name="Nature">
        <title>The Ectocarpus genome and the independent evolution of multicellularity in brown algae.</title>
        <authorList>
            <person name="Cock J.M."/>
            <person name="Sterck L."/>
            <person name="Rouze P."/>
            <person name="Scornet D."/>
            <person name="Allen A.E."/>
            <person name="Amoutzias G."/>
            <person name="Anthouard V."/>
            <person name="Artiguenave F."/>
            <person name="Aury J.M."/>
            <person name="Badger J.H."/>
            <person name="Beszteri B."/>
            <person name="Billiau K."/>
            <person name="Bonnet E."/>
            <person name="Bothwell J.H."/>
            <person name="Bowler C."/>
            <person name="Boyen C."/>
            <person name="Brownlee C."/>
            <person name="Carrano C.J."/>
            <person name="Charrier B."/>
            <person name="Cho G.Y."/>
            <person name="Coelho S.M."/>
            <person name="Collen J."/>
            <person name="Corre E."/>
            <person name="Da Silva C."/>
            <person name="Delage L."/>
            <person name="Delaroque N."/>
            <person name="Dittami S.M."/>
            <person name="Doulbeau S."/>
            <person name="Elias M."/>
            <person name="Farnham G."/>
            <person name="Gachon C.M."/>
            <person name="Gschloessl B."/>
            <person name="Heesch S."/>
            <person name="Jabbari K."/>
            <person name="Jubin C."/>
            <person name="Kawai H."/>
            <person name="Kimura K."/>
            <person name="Kloareg B."/>
            <person name="Kupper F.C."/>
            <person name="Lang D."/>
            <person name="Le Bail A."/>
            <person name="Leblanc C."/>
            <person name="Lerouge P."/>
            <person name="Lohr M."/>
            <person name="Lopez P.J."/>
            <person name="Martens C."/>
            <person name="Maumus F."/>
            <person name="Michel G."/>
            <person name="Miranda-Saavedra D."/>
            <person name="Morales J."/>
            <person name="Moreau H."/>
            <person name="Motomura T."/>
            <person name="Nagasato C."/>
            <person name="Napoli C.A."/>
            <person name="Nelson D.R."/>
            <person name="Nyvall-Collen P."/>
            <person name="Peters A.F."/>
            <person name="Pommier C."/>
            <person name="Potin P."/>
            <person name="Poulain J."/>
            <person name="Quesneville H."/>
            <person name="Read B."/>
            <person name="Rensing S.A."/>
            <person name="Ritter A."/>
            <person name="Rousvoal S."/>
            <person name="Samanta M."/>
            <person name="Samson G."/>
            <person name="Schroeder D.C."/>
            <person name="Segurens B."/>
            <person name="Strittmatter M."/>
            <person name="Tonon T."/>
            <person name="Tregear J.W."/>
            <person name="Valentin K."/>
            <person name="von Dassow P."/>
            <person name="Yamagishi T."/>
            <person name="Van de Peer Y."/>
            <person name="Wincker P."/>
        </authorList>
    </citation>
    <scope>NUCLEOTIDE SEQUENCE [LARGE SCALE GENOMIC DNA]</scope>
    <source>
        <strain evidence="4">Ec32 / CCAP1310/4</strain>
    </source>
</reference>
<protein>
    <submittedName>
        <fullName evidence="3">Uncharacterized protein</fullName>
    </submittedName>
</protein>
<feature type="transmembrane region" description="Helical" evidence="2">
    <location>
        <begin position="199"/>
        <end position="223"/>
    </location>
</feature>
<feature type="compositionally biased region" description="Basic and acidic residues" evidence="1">
    <location>
        <begin position="302"/>
        <end position="318"/>
    </location>
</feature>
<evidence type="ECO:0000256" key="1">
    <source>
        <dbReference type="SAM" id="MobiDB-lite"/>
    </source>
</evidence>
<dbReference type="OrthoDB" id="10316410at2759"/>
<dbReference type="EMBL" id="FN649744">
    <property type="protein sequence ID" value="CBN76236.1"/>
    <property type="molecule type" value="Genomic_DNA"/>
</dbReference>
<name>D8LMZ5_ECTSI</name>
<feature type="transmembrane region" description="Helical" evidence="2">
    <location>
        <begin position="72"/>
        <end position="93"/>
    </location>
</feature>
<sequence length="362" mass="38171">MAAVGEGEDNKRHQKFVLPVVSSPSNLGPSSRHGLPSEPATPKASVLVQGRAGGPVDRYRVASKRLCRVASVFGWAAVVIGAGETALGAVVFSKWRREGGWWAGVLAVMLGMAGTGITADTPVGTPLVTRLVFLGVASLITSLVTALALDGAKWLSIKDVEMCASDVRSVCQECTCSSSNLLWDMCFPPLNGSCGGIEFAAAPLLASSVVLLALALVSAVLLATGIKVKFLGGGVEVGGEEARPNPAKTPGKRRAPYKCVDGAEPPTPADVLQRRRRQREQQQQQEEEGRTLEEVEEAAGGEEERKESDTAPTAKREFLTGAEPWAVGYVDRLAGGGNKKRRDELNSNPGKKGQDDGEDVSQ</sequence>
<evidence type="ECO:0000313" key="4">
    <source>
        <dbReference type="Proteomes" id="UP000002630"/>
    </source>
</evidence>
<feature type="region of interest" description="Disordered" evidence="1">
    <location>
        <begin position="238"/>
        <end position="362"/>
    </location>
</feature>
<keyword evidence="2" id="KW-0472">Membrane</keyword>
<gene>
    <name evidence="3" type="ORF">Esi_0412_0010</name>
</gene>
<evidence type="ECO:0000256" key="2">
    <source>
        <dbReference type="SAM" id="Phobius"/>
    </source>
</evidence>
<dbReference type="AlphaFoldDB" id="D8LMZ5"/>
<dbReference type="EMBL" id="FN648611">
    <property type="protein sequence ID" value="CBN76236.1"/>
    <property type="molecule type" value="Genomic_DNA"/>
</dbReference>
<feature type="transmembrane region" description="Helical" evidence="2">
    <location>
        <begin position="131"/>
        <end position="149"/>
    </location>
</feature>
<evidence type="ECO:0000313" key="3">
    <source>
        <dbReference type="EMBL" id="CBN76236.1"/>
    </source>
</evidence>